<gene>
    <name evidence="1" type="ORF">AVDCRST_MAG20-755</name>
</gene>
<organism evidence="1">
    <name type="scientific">uncultured Acidimicrobiales bacterium</name>
    <dbReference type="NCBI Taxonomy" id="310071"/>
    <lineage>
        <taxon>Bacteria</taxon>
        <taxon>Bacillati</taxon>
        <taxon>Actinomycetota</taxon>
        <taxon>Acidimicrobiia</taxon>
        <taxon>Acidimicrobiales</taxon>
        <taxon>environmental samples</taxon>
    </lineage>
</organism>
<name>A0A6J4HGK4_9ACTN</name>
<reference evidence="1" key="1">
    <citation type="submission" date="2020-02" db="EMBL/GenBank/DDBJ databases">
        <authorList>
            <person name="Meier V. D."/>
        </authorList>
    </citation>
    <scope>NUCLEOTIDE SEQUENCE</scope>
    <source>
        <strain evidence="1">AVDCRST_MAG20</strain>
    </source>
</reference>
<evidence type="ECO:0008006" key="2">
    <source>
        <dbReference type="Google" id="ProtNLM"/>
    </source>
</evidence>
<dbReference type="SUPFAM" id="SSF52833">
    <property type="entry name" value="Thioredoxin-like"/>
    <property type="match status" value="1"/>
</dbReference>
<dbReference type="EMBL" id="CADCSY010000036">
    <property type="protein sequence ID" value="CAA9224177.1"/>
    <property type="molecule type" value="Genomic_DNA"/>
</dbReference>
<dbReference type="InterPro" id="IPR053977">
    <property type="entry name" value="Rv2466c-like"/>
</dbReference>
<dbReference type="Pfam" id="PF22234">
    <property type="entry name" value="Rv2466c-like"/>
    <property type="match status" value="1"/>
</dbReference>
<dbReference type="InterPro" id="IPR036249">
    <property type="entry name" value="Thioredoxin-like_sf"/>
</dbReference>
<sequence length="210" mass="23521">MADVDFFWDPMCPWAWITSRWMVEVQEQRGLDVDWRFISLRVVNEEKDYDKDFPPRYTEVHGLGLKLLRVAAAVRAQHGPEEVGRLYTALGQRIHVDRGRDSLLDGSGVEALLRELDLPAELATHQDDEGEWDAAVRSDTATGLARAGKDVGTPIITFGPPDGPSFFGPVISRIPRGQEALDLWDATERIAGFPGFAELKRSLREPPQVT</sequence>
<dbReference type="Gene3D" id="3.40.30.10">
    <property type="entry name" value="Glutaredoxin"/>
    <property type="match status" value="1"/>
</dbReference>
<dbReference type="AlphaFoldDB" id="A0A6J4HGK4"/>
<accession>A0A6J4HGK4</accession>
<evidence type="ECO:0000313" key="1">
    <source>
        <dbReference type="EMBL" id="CAA9224177.1"/>
    </source>
</evidence>
<proteinExistence type="predicted"/>
<protein>
    <recommendedName>
        <fullName evidence="2">DSBA-like thioredoxin domain-containing protein</fullName>
    </recommendedName>
</protein>